<reference evidence="4 6" key="1">
    <citation type="journal article" date="2020" name="Stud. Mycol.">
        <title>101 Dothideomycetes genomes: a test case for predicting lifestyles and emergence of pathogens.</title>
        <authorList>
            <person name="Haridas S."/>
            <person name="Albert R."/>
            <person name="Binder M."/>
            <person name="Bloem J."/>
            <person name="Labutti K."/>
            <person name="Salamov A."/>
            <person name="Andreopoulos B."/>
            <person name="Baker S."/>
            <person name="Barry K."/>
            <person name="Bills G."/>
            <person name="Bluhm B."/>
            <person name="Cannon C."/>
            <person name="Castanera R."/>
            <person name="Culley D."/>
            <person name="Daum C."/>
            <person name="Ezra D."/>
            <person name="Gonzalez J."/>
            <person name="Henrissat B."/>
            <person name="Kuo A."/>
            <person name="Liang C."/>
            <person name="Lipzen A."/>
            <person name="Lutzoni F."/>
            <person name="Magnuson J."/>
            <person name="Mondo S."/>
            <person name="Nolan M."/>
            <person name="Ohm R."/>
            <person name="Pangilinan J."/>
            <person name="Park H.-J."/>
            <person name="Ramirez L."/>
            <person name="Alfaro M."/>
            <person name="Sun H."/>
            <person name="Tritt A."/>
            <person name="Yoshinaga Y."/>
            <person name="Zwiers L.-H."/>
            <person name="Turgeon B."/>
            <person name="Goodwin S."/>
            <person name="Spatafora J."/>
            <person name="Crous P."/>
            <person name="Grigoriev I."/>
        </authorList>
    </citation>
    <scope>NUCLEOTIDE SEQUENCE</scope>
    <source>
        <strain evidence="4 6">CBS 304.34</strain>
    </source>
</reference>
<dbReference type="OrthoDB" id="408373at2759"/>
<dbReference type="GO" id="GO:0047372">
    <property type="term" value="F:monoacylglycerol lipase activity"/>
    <property type="evidence" value="ECO:0007669"/>
    <property type="project" value="TreeGrafter"/>
</dbReference>
<dbReference type="Proteomes" id="UP000504636">
    <property type="component" value="Unplaced"/>
</dbReference>
<evidence type="ECO:0000313" key="5">
    <source>
        <dbReference type="Proteomes" id="UP000504636"/>
    </source>
</evidence>
<keyword evidence="2" id="KW-0472">Membrane</keyword>
<dbReference type="SUPFAM" id="SSF53474">
    <property type="entry name" value="alpha/beta-Hydrolases"/>
    <property type="match status" value="1"/>
</dbReference>
<keyword evidence="4" id="KW-0378">Hydrolase</keyword>
<keyword evidence="2" id="KW-0812">Transmembrane</keyword>
<dbReference type="PANTHER" id="PTHR43798">
    <property type="entry name" value="MONOACYLGLYCEROL LIPASE"/>
    <property type="match status" value="1"/>
</dbReference>
<dbReference type="RefSeq" id="XP_033581830.1">
    <property type="nucleotide sequence ID" value="XM_033719010.1"/>
</dbReference>
<sequence length="434" mass="46783">MAYFQRASTHVGRQTLVPLAVTAGAVLSILVISRGISSARSKNVILSPKDTVFPKLSEEEIAAVPYPPDAIPGGRDVDTPYGSIRVYEWGPEDGKKVVMLHGISTPSIALAALAHHLVEKGCRVLLMDFFGRGYSSSPTALPHDYRLYTSQLLLALASCRTPWTSFSLLGYSFGGAIAANFTAHFPHLVANLILIAPGGLLRKSHISWKTSLLYAQTSLLPAPLVEHLVARRLWSGEGAARSIEPEPSAASEGKAAEKKVKFKRDSDAGSVRSGISSPSLYESSTSPLLLNHPASTVSKVVDWQIKHHRAFVPAFISSIQNTPVHGQQETWARIGARLEAQNAHPRDAEAQKLGMESGKVLILLGARDEIVVAEEVGEDAQKVLGEANVVVRVLDAGHEVPIELVGECAEVIRRYLGLKKKGGKEGKEAKRQKA</sequence>
<dbReference type="InterPro" id="IPR000073">
    <property type="entry name" value="AB_hydrolase_1"/>
</dbReference>
<evidence type="ECO:0000259" key="3">
    <source>
        <dbReference type="Pfam" id="PF00561"/>
    </source>
</evidence>
<dbReference type="InterPro" id="IPR029058">
    <property type="entry name" value="AB_hydrolase_fold"/>
</dbReference>
<protein>
    <submittedName>
        <fullName evidence="4 6">Alpha/beta-hydrolase</fullName>
    </submittedName>
</protein>
<dbReference type="GO" id="GO:0046464">
    <property type="term" value="P:acylglycerol catabolic process"/>
    <property type="evidence" value="ECO:0007669"/>
    <property type="project" value="TreeGrafter"/>
</dbReference>
<feature type="compositionally biased region" description="Basic and acidic residues" evidence="1">
    <location>
        <begin position="254"/>
        <end position="267"/>
    </location>
</feature>
<dbReference type="EMBL" id="MU003694">
    <property type="protein sequence ID" value="KAF2814866.1"/>
    <property type="molecule type" value="Genomic_DNA"/>
</dbReference>
<accession>A0A6A6Z126</accession>
<reference evidence="6" key="3">
    <citation type="submission" date="2025-04" db="UniProtKB">
        <authorList>
            <consortium name="RefSeq"/>
        </authorList>
    </citation>
    <scope>IDENTIFICATION</scope>
    <source>
        <strain evidence="6">CBS 304.34</strain>
    </source>
</reference>
<organism evidence="4">
    <name type="scientific">Mytilinidion resinicola</name>
    <dbReference type="NCBI Taxonomy" id="574789"/>
    <lineage>
        <taxon>Eukaryota</taxon>
        <taxon>Fungi</taxon>
        <taxon>Dikarya</taxon>
        <taxon>Ascomycota</taxon>
        <taxon>Pezizomycotina</taxon>
        <taxon>Dothideomycetes</taxon>
        <taxon>Pleosporomycetidae</taxon>
        <taxon>Mytilinidiales</taxon>
        <taxon>Mytilinidiaceae</taxon>
        <taxon>Mytilinidion</taxon>
    </lineage>
</organism>
<proteinExistence type="predicted"/>
<gene>
    <name evidence="4 6" type="ORF">BDZ99DRAFT_458834</name>
</gene>
<evidence type="ECO:0000256" key="1">
    <source>
        <dbReference type="SAM" id="MobiDB-lite"/>
    </source>
</evidence>
<name>A0A6A6Z126_9PEZI</name>
<keyword evidence="5" id="KW-1185">Reference proteome</keyword>
<dbReference type="PRINTS" id="PR00111">
    <property type="entry name" value="ABHYDROLASE"/>
</dbReference>
<dbReference type="PANTHER" id="PTHR43798:SF33">
    <property type="entry name" value="HYDROLASE, PUTATIVE (AFU_ORTHOLOGUE AFUA_2G14860)-RELATED"/>
    <property type="match status" value="1"/>
</dbReference>
<feature type="domain" description="AB hydrolase-1" evidence="3">
    <location>
        <begin position="97"/>
        <end position="210"/>
    </location>
</feature>
<evidence type="ECO:0000256" key="2">
    <source>
        <dbReference type="SAM" id="Phobius"/>
    </source>
</evidence>
<reference evidence="6" key="2">
    <citation type="submission" date="2020-04" db="EMBL/GenBank/DDBJ databases">
        <authorList>
            <consortium name="NCBI Genome Project"/>
        </authorList>
    </citation>
    <scope>NUCLEOTIDE SEQUENCE</scope>
    <source>
        <strain evidence="6">CBS 304.34</strain>
    </source>
</reference>
<evidence type="ECO:0000313" key="6">
    <source>
        <dbReference type="RefSeq" id="XP_033581830.1"/>
    </source>
</evidence>
<feature type="transmembrane region" description="Helical" evidence="2">
    <location>
        <begin position="15"/>
        <end position="32"/>
    </location>
</feature>
<dbReference type="GO" id="GO:0016020">
    <property type="term" value="C:membrane"/>
    <property type="evidence" value="ECO:0007669"/>
    <property type="project" value="TreeGrafter"/>
</dbReference>
<dbReference type="Pfam" id="PF00561">
    <property type="entry name" value="Abhydrolase_1"/>
    <property type="match status" value="1"/>
</dbReference>
<dbReference type="InterPro" id="IPR050266">
    <property type="entry name" value="AB_hydrolase_sf"/>
</dbReference>
<feature type="region of interest" description="Disordered" evidence="1">
    <location>
        <begin position="244"/>
        <end position="279"/>
    </location>
</feature>
<keyword evidence="2" id="KW-1133">Transmembrane helix</keyword>
<dbReference type="Gene3D" id="3.40.50.1820">
    <property type="entry name" value="alpha/beta hydrolase"/>
    <property type="match status" value="1"/>
</dbReference>
<evidence type="ECO:0000313" key="4">
    <source>
        <dbReference type="EMBL" id="KAF2814866.1"/>
    </source>
</evidence>
<dbReference type="AlphaFoldDB" id="A0A6A6Z126"/>
<dbReference type="GeneID" id="54459903"/>